<evidence type="ECO:0000313" key="2">
    <source>
        <dbReference type="EMBL" id="SMO54778.1"/>
    </source>
</evidence>
<feature type="transmembrane region" description="Helical" evidence="1">
    <location>
        <begin position="139"/>
        <end position="166"/>
    </location>
</feature>
<protein>
    <submittedName>
        <fullName evidence="2">Uncharacterized membrane protein YhaH, DUF805 family</fullName>
    </submittedName>
</protein>
<feature type="transmembrane region" description="Helical" evidence="1">
    <location>
        <begin position="32"/>
        <end position="54"/>
    </location>
</feature>
<sequence length="186" mass="20705">MSQTTTMTFSDAIRTCFAKFFTFSGRASRSEYWFFFLFIMIWSIIAGIIDAQFFTQVAVTETETSRSVSVTSSQPVQGIVGLIVFFPHLAVAWRRMHDTGRSGLYALLPILLFFGAGAVLVFGIGLASHFQHGGNLDILFTRATLLIVIPTFIVLFVSPLLVLWWLTRPSQPGTNQYGPNPSEVPQ</sequence>
<feature type="transmembrane region" description="Helical" evidence="1">
    <location>
        <begin position="74"/>
        <end position="93"/>
    </location>
</feature>
<gene>
    <name evidence="2" type="ORF">SAMN06265380_102157</name>
</gene>
<dbReference type="Pfam" id="PF05656">
    <property type="entry name" value="DUF805"/>
    <property type="match status" value="1"/>
</dbReference>
<name>A0A521C5T7_9RHOB</name>
<organism evidence="2 3">
    <name type="scientific">Ruegeria faecimaris</name>
    <dbReference type="NCBI Taxonomy" id="686389"/>
    <lineage>
        <taxon>Bacteria</taxon>
        <taxon>Pseudomonadati</taxon>
        <taxon>Pseudomonadota</taxon>
        <taxon>Alphaproteobacteria</taxon>
        <taxon>Rhodobacterales</taxon>
        <taxon>Roseobacteraceae</taxon>
        <taxon>Ruegeria</taxon>
    </lineage>
</organism>
<keyword evidence="1" id="KW-0472">Membrane</keyword>
<dbReference type="AlphaFoldDB" id="A0A521C5T7"/>
<evidence type="ECO:0000313" key="3">
    <source>
        <dbReference type="Proteomes" id="UP000319555"/>
    </source>
</evidence>
<accession>A0A521C5T7</accession>
<dbReference type="InterPro" id="IPR008523">
    <property type="entry name" value="DUF805"/>
</dbReference>
<evidence type="ECO:0000256" key="1">
    <source>
        <dbReference type="SAM" id="Phobius"/>
    </source>
</evidence>
<feature type="transmembrane region" description="Helical" evidence="1">
    <location>
        <begin position="105"/>
        <end position="127"/>
    </location>
</feature>
<keyword evidence="1" id="KW-1133">Transmembrane helix</keyword>
<keyword evidence="1" id="KW-0812">Transmembrane</keyword>
<dbReference type="PANTHER" id="PTHR34980:SF2">
    <property type="entry name" value="INNER MEMBRANE PROTEIN YHAH-RELATED"/>
    <property type="match status" value="1"/>
</dbReference>
<dbReference type="EMBL" id="FXTE01000002">
    <property type="protein sequence ID" value="SMO54778.1"/>
    <property type="molecule type" value="Genomic_DNA"/>
</dbReference>
<proteinExistence type="predicted"/>
<dbReference type="GO" id="GO:0005886">
    <property type="term" value="C:plasma membrane"/>
    <property type="evidence" value="ECO:0007669"/>
    <property type="project" value="TreeGrafter"/>
</dbReference>
<keyword evidence="3" id="KW-1185">Reference proteome</keyword>
<dbReference type="Proteomes" id="UP000319555">
    <property type="component" value="Unassembled WGS sequence"/>
</dbReference>
<dbReference type="PANTHER" id="PTHR34980">
    <property type="entry name" value="INNER MEMBRANE PROTEIN-RELATED-RELATED"/>
    <property type="match status" value="1"/>
</dbReference>
<reference evidence="2 3" key="1">
    <citation type="submission" date="2017-05" db="EMBL/GenBank/DDBJ databases">
        <authorList>
            <person name="Varghese N."/>
            <person name="Submissions S."/>
        </authorList>
    </citation>
    <scope>NUCLEOTIDE SEQUENCE [LARGE SCALE GENOMIC DNA]</scope>
    <source>
        <strain evidence="2 3">DSM 28009</strain>
    </source>
</reference>